<dbReference type="RefSeq" id="XP_014656412.1">
    <property type="nucleotide sequence ID" value="XM_014800926.1"/>
</dbReference>
<evidence type="ECO:0000313" key="2">
    <source>
        <dbReference type="Proteomes" id="UP000053758"/>
    </source>
</evidence>
<organism evidence="1">
    <name type="scientific">Pseudozyma antarctica</name>
    <name type="common">Yeast</name>
    <name type="synonym">Candida antarctica</name>
    <dbReference type="NCBI Taxonomy" id="84753"/>
    <lineage>
        <taxon>Eukaryota</taxon>
        <taxon>Fungi</taxon>
        <taxon>Dikarya</taxon>
        <taxon>Basidiomycota</taxon>
        <taxon>Ustilaginomycotina</taxon>
        <taxon>Ustilaginomycetes</taxon>
        <taxon>Ustilaginales</taxon>
        <taxon>Ustilaginaceae</taxon>
        <taxon>Moesziomyces</taxon>
    </lineage>
</organism>
<accession>A0A081CEW2</accession>
<proteinExistence type="predicted"/>
<reference evidence="1" key="1">
    <citation type="submission" date="2014-07" db="EMBL/GenBank/DDBJ databases">
        <title>Draft genome sequence of the yeast Pseudozyma antarctica JCM 10317 known as a producer of lipase B which used in a wide range of industrial applications.</title>
        <authorList>
            <person name="Morita T."/>
            <person name="Saika A."/>
            <person name="Koike H."/>
        </authorList>
    </citation>
    <scope>NUCLEOTIDE SEQUENCE</scope>
    <source>
        <strain evidence="1">JCM 10317</strain>
    </source>
</reference>
<dbReference type="EMBL" id="DF830075">
    <property type="protein sequence ID" value="GAK65208.1"/>
    <property type="molecule type" value="Genomic_DNA"/>
</dbReference>
<dbReference type="Proteomes" id="UP000053758">
    <property type="component" value="Unassembled WGS sequence"/>
</dbReference>
<keyword evidence="2" id="KW-1185">Reference proteome</keyword>
<dbReference type="AlphaFoldDB" id="A0A081CEW2"/>
<dbReference type="GeneID" id="26304224"/>
<name>A0A081CEW2_PSEA2</name>
<evidence type="ECO:0000313" key="1">
    <source>
        <dbReference type="EMBL" id="GAK65208.1"/>
    </source>
</evidence>
<gene>
    <name evidence="1" type="ORF">PAN0_008c3425</name>
</gene>
<protein>
    <submittedName>
        <fullName evidence="1">Uncharacterized protein</fullName>
    </submittedName>
</protein>
<sequence length="86" mass="8766">MASESAITSPIDPATSSGTTLVVSSCIPANTGPDLRLFPRGGFLAILGRTIAIPSTIQLLASITSILQLACSSTKHAKKLSARIGT</sequence>
<dbReference type="HOGENOM" id="CLU_2497664_0_0_1"/>